<accession>A0A0J9BZB2</accession>
<dbReference type="PATRIC" id="fig|742734.4.peg.3275"/>
<feature type="transmembrane region" description="Helical" evidence="1">
    <location>
        <begin position="48"/>
        <end position="69"/>
    </location>
</feature>
<name>A0A0J9BZB2_9FIRM</name>
<sequence length="76" mass="8682">MEGPENPDEKDGAAFSLLESLIYSSPQLSLRQLIEGSCRVLTRKQQPFLFVGVYNFLMIYIVFFGVIAIKHLQFVK</sequence>
<keyword evidence="1" id="KW-0472">Membrane</keyword>
<gene>
    <name evidence="2" type="ORF">HMPREF9470_03063</name>
</gene>
<keyword evidence="1" id="KW-0812">Transmembrane</keyword>
<evidence type="ECO:0000313" key="3">
    <source>
        <dbReference type="Proteomes" id="UP000037392"/>
    </source>
</evidence>
<protein>
    <submittedName>
        <fullName evidence="2">Uncharacterized protein</fullName>
    </submittedName>
</protein>
<evidence type="ECO:0000256" key="1">
    <source>
        <dbReference type="SAM" id="Phobius"/>
    </source>
</evidence>
<dbReference type="EMBL" id="ADLK01000024">
    <property type="protein sequence ID" value="KMW18153.1"/>
    <property type="molecule type" value="Genomic_DNA"/>
</dbReference>
<organism evidence="2 3">
    <name type="scientific">[Clostridium] citroniae WAL-19142</name>
    <dbReference type="NCBI Taxonomy" id="742734"/>
    <lineage>
        <taxon>Bacteria</taxon>
        <taxon>Bacillati</taxon>
        <taxon>Bacillota</taxon>
        <taxon>Clostridia</taxon>
        <taxon>Lachnospirales</taxon>
        <taxon>Lachnospiraceae</taxon>
        <taxon>Enterocloster</taxon>
    </lineage>
</organism>
<dbReference type="Proteomes" id="UP000037392">
    <property type="component" value="Unassembled WGS sequence"/>
</dbReference>
<dbReference type="AlphaFoldDB" id="A0A0J9BZB2"/>
<evidence type="ECO:0000313" key="2">
    <source>
        <dbReference type="EMBL" id="KMW18153.1"/>
    </source>
</evidence>
<proteinExistence type="predicted"/>
<reference evidence="2 3" key="1">
    <citation type="submission" date="2011-04" db="EMBL/GenBank/DDBJ databases">
        <title>The Genome Sequence of Clostridium citroniae WAL-19142.</title>
        <authorList>
            <consortium name="The Broad Institute Genome Sequencing Platform"/>
            <person name="Earl A."/>
            <person name="Ward D."/>
            <person name="Feldgarden M."/>
            <person name="Gevers D."/>
            <person name="Warren Y.A."/>
            <person name="Tyrrell K.L."/>
            <person name="Citron D.M."/>
            <person name="Goldstein E.J."/>
            <person name="Daigneault M."/>
            <person name="Allen-Vercoe E."/>
            <person name="Young S.K."/>
            <person name="Zeng Q."/>
            <person name="Gargeya S."/>
            <person name="Fitzgerald M."/>
            <person name="Haas B."/>
            <person name="Abouelleil A."/>
            <person name="Alvarado L."/>
            <person name="Arachchi H.M."/>
            <person name="Berlin A."/>
            <person name="Brown A."/>
            <person name="Chapman S.B."/>
            <person name="Chen Z."/>
            <person name="Dunbar C."/>
            <person name="Freedman E."/>
            <person name="Gearin G."/>
            <person name="Gellesch M."/>
            <person name="Goldberg J."/>
            <person name="Griggs A."/>
            <person name="Gujja S."/>
            <person name="Heilman E.R."/>
            <person name="Heiman D."/>
            <person name="Howarth C."/>
            <person name="Larson L."/>
            <person name="Lui A."/>
            <person name="MacDonald P.J."/>
            <person name="Mehta T."/>
            <person name="Montmayeur A."/>
            <person name="Murphy C."/>
            <person name="Neiman D."/>
            <person name="Pearson M."/>
            <person name="Priest M."/>
            <person name="Roberts A."/>
            <person name="Saif S."/>
            <person name="Shea T."/>
            <person name="Shenoy N."/>
            <person name="Sisk P."/>
            <person name="Stolte C."/>
            <person name="Sykes S."/>
            <person name="White J."/>
            <person name="Yandava C."/>
            <person name="Wortman J."/>
            <person name="Nusbaum C."/>
            <person name="Birren B."/>
        </authorList>
    </citation>
    <scope>NUCLEOTIDE SEQUENCE [LARGE SCALE GENOMIC DNA]</scope>
    <source>
        <strain evidence="2 3">WAL-19142</strain>
    </source>
</reference>
<keyword evidence="1" id="KW-1133">Transmembrane helix</keyword>
<comment type="caution">
    <text evidence="2">The sequence shown here is derived from an EMBL/GenBank/DDBJ whole genome shotgun (WGS) entry which is preliminary data.</text>
</comment>